<sequence length="248" mass="28544">MGRKPCYSNEEMMIKGAWTAQEDRILKEQIRVHGEGRWTKLSQKSGLRRSGKSCRLRWLNYLRPDIKRGNITADEEELIIRMHKLLGNRWSLIAGRLPGRTDNEIKNYWKTKLGKKVDLLSSIKIQSPLKYNGVLMNPQPLKPAGNSDESKTEAGQRDSDKFFMSNNIANDMTPAFATQDNNNNQSDFLLDFNLEDFHLLDHFDLDFSEFCNFSYSAIDHNDSVLPPSDDPLQVFCSETMPELDPLEL</sequence>
<evidence type="ECO:0000259" key="8">
    <source>
        <dbReference type="PROSITE" id="PS50090"/>
    </source>
</evidence>
<feature type="domain" description="Myb-like" evidence="8">
    <location>
        <begin position="10"/>
        <end position="62"/>
    </location>
</feature>
<evidence type="ECO:0000259" key="9">
    <source>
        <dbReference type="PROSITE" id="PS51294"/>
    </source>
</evidence>
<protein>
    <submittedName>
        <fullName evidence="10">Uncharacterized protein</fullName>
    </submittedName>
</protein>
<dbReference type="AlphaFoldDB" id="A0A1R3IDW3"/>
<dbReference type="GO" id="GO:0005634">
    <property type="term" value="C:nucleus"/>
    <property type="evidence" value="ECO:0007669"/>
    <property type="project" value="UniProtKB-SubCell"/>
</dbReference>
<dbReference type="PROSITE" id="PS51294">
    <property type="entry name" value="HTH_MYB"/>
    <property type="match status" value="2"/>
</dbReference>
<dbReference type="GO" id="GO:0003677">
    <property type="term" value="F:DNA binding"/>
    <property type="evidence" value="ECO:0007669"/>
    <property type="project" value="UniProtKB-KW"/>
</dbReference>
<dbReference type="OrthoDB" id="2143914at2759"/>
<dbReference type="Gene3D" id="1.10.10.60">
    <property type="entry name" value="Homeodomain-like"/>
    <property type="match status" value="2"/>
</dbReference>
<dbReference type="FunFam" id="1.10.10.60:FF:000011">
    <property type="entry name" value="Myb transcription factor"/>
    <property type="match status" value="1"/>
</dbReference>
<name>A0A1R3IDW3_COCAP</name>
<feature type="domain" description="HTH myb-type" evidence="9">
    <location>
        <begin position="63"/>
        <end position="117"/>
    </location>
</feature>
<keyword evidence="11" id="KW-1185">Reference proteome</keyword>
<feature type="domain" description="HTH myb-type" evidence="9">
    <location>
        <begin position="15"/>
        <end position="62"/>
    </location>
</feature>
<dbReference type="InterPro" id="IPR009057">
    <property type="entry name" value="Homeodomain-like_sf"/>
</dbReference>
<evidence type="ECO:0000256" key="7">
    <source>
        <dbReference type="SAM" id="MobiDB-lite"/>
    </source>
</evidence>
<accession>A0A1R3IDW3</accession>
<evidence type="ECO:0000256" key="2">
    <source>
        <dbReference type="ARBA" id="ARBA00022737"/>
    </source>
</evidence>
<dbReference type="Gramene" id="OMO80773">
    <property type="protein sequence ID" value="OMO80773"/>
    <property type="gene ID" value="CCACVL1_12766"/>
</dbReference>
<dbReference type="InterPro" id="IPR001005">
    <property type="entry name" value="SANT/Myb"/>
</dbReference>
<evidence type="ECO:0000256" key="5">
    <source>
        <dbReference type="ARBA" id="ARBA00023163"/>
    </source>
</evidence>
<evidence type="ECO:0000256" key="1">
    <source>
        <dbReference type="ARBA" id="ARBA00004123"/>
    </source>
</evidence>
<keyword evidence="4" id="KW-0238">DNA-binding</keyword>
<dbReference type="STRING" id="210143.A0A1R3IDW3"/>
<dbReference type="InterPro" id="IPR015495">
    <property type="entry name" value="Myb_TF_plants"/>
</dbReference>
<dbReference type="PANTHER" id="PTHR47999">
    <property type="entry name" value="TRANSCRIPTION FACTOR MYB8-RELATED-RELATED"/>
    <property type="match status" value="1"/>
</dbReference>
<feature type="compositionally biased region" description="Basic and acidic residues" evidence="7">
    <location>
        <begin position="148"/>
        <end position="158"/>
    </location>
</feature>
<comment type="subcellular location">
    <subcellularLocation>
        <location evidence="1">Nucleus</location>
    </subcellularLocation>
</comment>
<feature type="region of interest" description="Disordered" evidence="7">
    <location>
        <begin position="136"/>
        <end position="158"/>
    </location>
</feature>
<dbReference type="PANTHER" id="PTHR47999:SF86">
    <property type="entry name" value="MYB-RELATED PROTEIN MYB4-LIKE"/>
    <property type="match status" value="1"/>
</dbReference>
<organism evidence="10 11">
    <name type="scientific">Corchorus capsularis</name>
    <name type="common">Jute</name>
    <dbReference type="NCBI Taxonomy" id="210143"/>
    <lineage>
        <taxon>Eukaryota</taxon>
        <taxon>Viridiplantae</taxon>
        <taxon>Streptophyta</taxon>
        <taxon>Embryophyta</taxon>
        <taxon>Tracheophyta</taxon>
        <taxon>Spermatophyta</taxon>
        <taxon>Magnoliopsida</taxon>
        <taxon>eudicotyledons</taxon>
        <taxon>Gunneridae</taxon>
        <taxon>Pentapetalae</taxon>
        <taxon>rosids</taxon>
        <taxon>malvids</taxon>
        <taxon>Malvales</taxon>
        <taxon>Malvaceae</taxon>
        <taxon>Grewioideae</taxon>
        <taxon>Apeibeae</taxon>
        <taxon>Corchorus</taxon>
    </lineage>
</organism>
<dbReference type="Proteomes" id="UP000188268">
    <property type="component" value="Unassembled WGS sequence"/>
</dbReference>
<dbReference type="CDD" id="cd00167">
    <property type="entry name" value="SANT"/>
    <property type="match status" value="2"/>
</dbReference>
<evidence type="ECO:0000313" key="10">
    <source>
        <dbReference type="EMBL" id="OMO80773.1"/>
    </source>
</evidence>
<dbReference type="InterPro" id="IPR017930">
    <property type="entry name" value="Myb_dom"/>
</dbReference>
<dbReference type="PROSITE" id="PS50090">
    <property type="entry name" value="MYB_LIKE"/>
    <property type="match status" value="2"/>
</dbReference>
<evidence type="ECO:0000256" key="6">
    <source>
        <dbReference type="ARBA" id="ARBA00023242"/>
    </source>
</evidence>
<dbReference type="SMART" id="SM00717">
    <property type="entry name" value="SANT"/>
    <property type="match status" value="2"/>
</dbReference>
<dbReference type="Pfam" id="PF00249">
    <property type="entry name" value="Myb_DNA-binding"/>
    <property type="match status" value="2"/>
</dbReference>
<keyword evidence="6" id="KW-0539">Nucleus</keyword>
<proteinExistence type="predicted"/>
<dbReference type="SUPFAM" id="SSF46689">
    <property type="entry name" value="Homeodomain-like"/>
    <property type="match status" value="1"/>
</dbReference>
<evidence type="ECO:0000256" key="3">
    <source>
        <dbReference type="ARBA" id="ARBA00023015"/>
    </source>
</evidence>
<comment type="caution">
    <text evidence="10">The sequence shown here is derived from an EMBL/GenBank/DDBJ whole genome shotgun (WGS) entry which is preliminary data.</text>
</comment>
<reference evidence="10 11" key="1">
    <citation type="submission" date="2013-09" db="EMBL/GenBank/DDBJ databases">
        <title>Corchorus capsularis genome sequencing.</title>
        <authorList>
            <person name="Alam M."/>
            <person name="Haque M.S."/>
            <person name="Islam M.S."/>
            <person name="Emdad E.M."/>
            <person name="Islam M.M."/>
            <person name="Ahmed B."/>
            <person name="Halim A."/>
            <person name="Hossen Q.M.M."/>
            <person name="Hossain M.Z."/>
            <person name="Ahmed R."/>
            <person name="Khan M.M."/>
            <person name="Islam R."/>
            <person name="Rashid M.M."/>
            <person name="Khan S.A."/>
            <person name="Rahman M.S."/>
            <person name="Alam M."/>
        </authorList>
    </citation>
    <scope>NUCLEOTIDE SEQUENCE [LARGE SCALE GENOMIC DNA]</scope>
    <source>
        <strain evidence="11">cv. CVL-1</strain>
        <tissue evidence="10">Whole seedling</tissue>
    </source>
</reference>
<keyword evidence="3" id="KW-0805">Transcription regulation</keyword>
<dbReference type="EMBL" id="AWWV01010254">
    <property type="protein sequence ID" value="OMO80773.1"/>
    <property type="molecule type" value="Genomic_DNA"/>
</dbReference>
<evidence type="ECO:0000313" key="11">
    <source>
        <dbReference type="Proteomes" id="UP000188268"/>
    </source>
</evidence>
<keyword evidence="5" id="KW-0804">Transcription</keyword>
<keyword evidence="2" id="KW-0677">Repeat</keyword>
<gene>
    <name evidence="10" type="ORF">CCACVL1_12766</name>
</gene>
<feature type="domain" description="Myb-like" evidence="8">
    <location>
        <begin position="63"/>
        <end position="113"/>
    </location>
</feature>
<evidence type="ECO:0000256" key="4">
    <source>
        <dbReference type="ARBA" id="ARBA00023125"/>
    </source>
</evidence>